<name>A0ABR0RX55_9EURO</name>
<sequence length="245" mass="28069">MSKVHYDIGAYRPYLPVHPSIPSEIYKQFEVAHEAGDTDWEFTHYPNWTGPSDYKLDHDEPTNGLSPVWLRMPDDEDIQRTPIRNVTYDTWGPGVKSWSIAAQSHLSLLENLYFNNASAYYEALNEVWFTDYDRLSINMICVEANDILAQFPVDKDVVDEEWLTVALPKRLKKHVVVETRALAAHFAFSFQNAIEHTDVLNRYADYASKKACLNLYQFGIPIFGDIEVDVRPVHHSHPARISGGG</sequence>
<protein>
    <submittedName>
        <fullName evidence="1">Uncharacterized protein</fullName>
    </submittedName>
</protein>
<dbReference type="RefSeq" id="XP_064733269.1">
    <property type="nucleotide sequence ID" value="XM_064870816.1"/>
</dbReference>
<organism evidence="1 2">
    <name type="scientific">Knufia obscura</name>
    <dbReference type="NCBI Taxonomy" id="1635080"/>
    <lineage>
        <taxon>Eukaryota</taxon>
        <taxon>Fungi</taxon>
        <taxon>Dikarya</taxon>
        <taxon>Ascomycota</taxon>
        <taxon>Pezizomycotina</taxon>
        <taxon>Eurotiomycetes</taxon>
        <taxon>Chaetothyriomycetidae</taxon>
        <taxon>Chaetothyriales</taxon>
        <taxon>Trichomeriaceae</taxon>
        <taxon>Knufia</taxon>
    </lineage>
</organism>
<evidence type="ECO:0000313" key="2">
    <source>
        <dbReference type="Proteomes" id="UP001334248"/>
    </source>
</evidence>
<dbReference type="GeneID" id="89995832"/>
<proteinExistence type="predicted"/>
<dbReference type="Proteomes" id="UP001334248">
    <property type="component" value="Unassembled WGS sequence"/>
</dbReference>
<keyword evidence="2" id="KW-1185">Reference proteome</keyword>
<dbReference type="EMBL" id="JAVHJV010000002">
    <property type="protein sequence ID" value="KAK5945179.1"/>
    <property type="molecule type" value="Genomic_DNA"/>
</dbReference>
<comment type="caution">
    <text evidence="1">The sequence shown here is derived from an EMBL/GenBank/DDBJ whole genome shotgun (WGS) entry which is preliminary data.</text>
</comment>
<reference evidence="1 2" key="1">
    <citation type="journal article" date="2023" name="Res Sq">
        <title>Genomic and morphological characterization of Knufia obscura isolated from the Mars 2020 spacecraft assembly facility.</title>
        <authorList>
            <person name="Chander A.M."/>
            <person name="Teixeira M.M."/>
            <person name="Singh N.K."/>
            <person name="Williams M.P."/>
            <person name="Parker C.W."/>
            <person name="Leo P."/>
            <person name="Stajich J.E."/>
            <person name="Torok T."/>
            <person name="Tighe S."/>
            <person name="Mason C.E."/>
            <person name="Venkateswaran K."/>
        </authorList>
    </citation>
    <scope>NUCLEOTIDE SEQUENCE [LARGE SCALE GENOMIC DNA]</scope>
    <source>
        <strain evidence="1 2">CCFEE 5817</strain>
    </source>
</reference>
<accession>A0ABR0RX55</accession>
<evidence type="ECO:0000313" key="1">
    <source>
        <dbReference type="EMBL" id="KAK5945179.1"/>
    </source>
</evidence>
<gene>
    <name evidence="1" type="ORF">PMZ80_002383</name>
</gene>